<keyword evidence="4" id="KW-0732">Signal</keyword>
<dbReference type="GO" id="GO:0003723">
    <property type="term" value="F:RNA binding"/>
    <property type="evidence" value="ECO:0007669"/>
    <property type="project" value="InterPro"/>
</dbReference>
<proteinExistence type="predicted"/>
<dbReference type="GO" id="GO:0016787">
    <property type="term" value="F:hydrolase activity"/>
    <property type="evidence" value="ECO:0007669"/>
    <property type="project" value="UniProtKB-KW"/>
</dbReference>
<dbReference type="InterPro" id="IPR048269">
    <property type="entry name" value="RNase_U2"/>
</dbReference>
<keyword evidence="3" id="KW-1015">Disulfide bond</keyword>
<dbReference type="Proteomes" id="UP001251528">
    <property type="component" value="Unassembled WGS sequence"/>
</dbReference>
<dbReference type="EMBL" id="JASWJB010000161">
    <property type="protein sequence ID" value="KAK2594627.1"/>
    <property type="molecule type" value="Genomic_DNA"/>
</dbReference>
<sequence length="156" mass="17157">MVAYTYILTLLAATAALATPAPINDGELTLEARAGQKYICQGGKDNKGENYGEVSYDKAVGFFRDAKTNTGASGYPKKFDNVGNVMKFKKGCKKNVWELPLNSNGKPYDYKKKKAGNSPGPIRVYYTKNLKFCGIGAKEHKKDVRPNNPHNCALKK</sequence>
<evidence type="ECO:0000313" key="5">
    <source>
        <dbReference type="EMBL" id="KAK2594627.1"/>
    </source>
</evidence>
<gene>
    <name evidence="5" type="ORF">QQS21_007664</name>
</gene>
<evidence type="ECO:0000256" key="2">
    <source>
        <dbReference type="ARBA" id="ARBA00022801"/>
    </source>
</evidence>
<feature type="chain" id="PRO_5042543356" evidence="4">
    <location>
        <begin position="19"/>
        <end position="156"/>
    </location>
</feature>
<evidence type="ECO:0000313" key="6">
    <source>
        <dbReference type="Proteomes" id="UP001251528"/>
    </source>
</evidence>
<accession>A0AAJ0FS71</accession>
<dbReference type="AlphaFoldDB" id="A0AAJ0FS71"/>
<reference evidence="5" key="1">
    <citation type="submission" date="2023-06" db="EMBL/GenBank/DDBJ databases">
        <title>Conoideocrella luteorostrata (Hypocreales: Clavicipitaceae), a potential biocontrol fungus for elongate hemlock scale in United States Christmas tree production areas.</title>
        <authorList>
            <person name="Barrett H."/>
            <person name="Lovett B."/>
            <person name="Macias A.M."/>
            <person name="Stajich J.E."/>
            <person name="Kasson M.T."/>
        </authorList>
    </citation>
    <scope>NUCLEOTIDE SEQUENCE</scope>
    <source>
        <strain evidence="5">ARSEF 14590</strain>
    </source>
</reference>
<dbReference type="Gene3D" id="3.10.450.30">
    <property type="entry name" value="Microbial ribonucleases"/>
    <property type="match status" value="1"/>
</dbReference>
<dbReference type="InterPro" id="IPR016191">
    <property type="entry name" value="Ribonuclease/ribotoxin"/>
</dbReference>
<feature type="signal peptide" evidence="4">
    <location>
        <begin position="1"/>
        <end position="18"/>
    </location>
</feature>
<evidence type="ECO:0000256" key="3">
    <source>
        <dbReference type="ARBA" id="ARBA00023157"/>
    </source>
</evidence>
<keyword evidence="6" id="KW-1185">Reference proteome</keyword>
<protein>
    <submittedName>
        <fullName evidence="5">Uncharacterized protein</fullName>
    </submittedName>
</protein>
<name>A0AAJ0FS71_9HYPO</name>
<organism evidence="5 6">
    <name type="scientific">Conoideocrella luteorostrata</name>
    <dbReference type="NCBI Taxonomy" id="1105319"/>
    <lineage>
        <taxon>Eukaryota</taxon>
        <taxon>Fungi</taxon>
        <taxon>Dikarya</taxon>
        <taxon>Ascomycota</taxon>
        <taxon>Pezizomycotina</taxon>
        <taxon>Sordariomycetes</taxon>
        <taxon>Hypocreomycetidae</taxon>
        <taxon>Hypocreales</taxon>
        <taxon>Clavicipitaceae</taxon>
        <taxon>Conoideocrella</taxon>
    </lineage>
</organism>
<evidence type="ECO:0000256" key="1">
    <source>
        <dbReference type="ARBA" id="ARBA00022722"/>
    </source>
</evidence>
<keyword evidence="2" id="KW-0378">Hydrolase</keyword>
<keyword evidence="1" id="KW-0540">Nuclease</keyword>
<evidence type="ECO:0000256" key="4">
    <source>
        <dbReference type="SAM" id="SignalP"/>
    </source>
</evidence>
<dbReference type="PIRSF" id="PIRSF037430">
    <property type="entry name" value="RNase_U2"/>
    <property type="match status" value="1"/>
</dbReference>
<comment type="caution">
    <text evidence="5">The sequence shown here is derived from an EMBL/GenBank/DDBJ whole genome shotgun (WGS) entry which is preliminary data.</text>
</comment>
<dbReference type="GO" id="GO:0004540">
    <property type="term" value="F:RNA nuclease activity"/>
    <property type="evidence" value="ECO:0007669"/>
    <property type="project" value="InterPro"/>
</dbReference>
<dbReference type="SUPFAM" id="SSF53933">
    <property type="entry name" value="Microbial ribonucleases"/>
    <property type="match status" value="1"/>
</dbReference>